<dbReference type="PATRIC" id="fig|1217693.3.peg.1197"/>
<comment type="caution">
    <text evidence="2">The sequence shown here is derived from an EMBL/GenBank/DDBJ whole genome shotgun (WGS) entry which is preliminary data.</text>
</comment>
<gene>
    <name evidence="2" type="ORF">F897_01243</name>
</gene>
<sequence>MALFFARTIIMTQYYHPVAPQASRLYGFYILMLVHFMLVHYSIWQRADHQRSSIPFSDIHFLRDFSMQPLKILDSWTCILIGSSLLLVLVVHIIKTNRILVISEHDIVWSLFGHPYSKICKLSEVQKVEYIMIPPADQQQTGLLRFHTAAQDHDLNLSLFSTADQNLIHMQLSHLFPENIVQS</sequence>
<dbReference type="HOGENOM" id="CLU_1472209_0_0_6"/>
<feature type="transmembrane region" description="Helical" evidence="1">
    <location>
        <begin position="72"/>
        <end position="94"/>
    </location>
</feature>
<evidence type="ECO:0000313" key="3">
    <source>
        <dbReference type="Proteomes" id="UP000013101"/>
    </source>
</evidence>
<evidence type="ECO:0000313" key="2">
    <source>
        <dbReference type="EMBL" id="ENX10126.1"/>
    </source>
</evidence>
<keyword evidence="1" id="KW-1133">Transmembrane helix</keyword>
<dbReference type="EMBL" id="APRS01000008">
    <property type="protein sequence ID" value="ENX10126.1"/>
    <property type="molecule type" value="Genomic_DNA"/>
</dbReference>
<reference evidence="2 3" key="1">
    <citation type="submission" date="2013-02" db="EMBL/GenBank/DDBJ databases">
        <title>The Genome Sequence of Acinetobacter sp. NIPH 2171.</title>
        <authorList>
            <consortium name="The Broad Institute Genome Sequencing Platform"/>
            <consortium name="The Broad Institute Genome Sequencing Center for Infectious Disease"/>
            <person name="Cerqueira G."/>
            <person name="Feldgarden M."/>
            <person name="Courvalin P."/>
            <person name="Perichon B."/>
            <person name="Grillot-Courvalin C."/>
            <person name="Clermont D."/>
            <person name="Rocha E."/>
            <person name="Yoon E.-J."/>
            <person name="Nemec A."/>
            <person name="Walker B."/>
            <person name="Young S.K."/>
            <person name="Zeng Q."/>
            <person name="Gargeya S."/>
            <person name="Fitzgerald M."/>
            <person name="Haas B."/>
            <person name="Abouelleil A."/>
            <person name="Alvarado L."/>
            <person name="Arachchi H.M."/>
            <person name="Berlin A.M."/>
            <person name="Chapman S.B."/>
            <person name="Dewar J."/>
            <person name="Goldberg J."/>
            <person name="Griggs A."/>
            <person name="Gujja S."/>
            <person name="Hansen M."/>
            <person name="Howarth C."/>
            <person name="Imamovic A."/>
            <person name="Larimer J."/>
            <person name="McCowan C."/>
            <person name="Murphy C."/>
            <person name="Neiman D."/>
            <person name="Pearson M."/>
            <person name="Priest M."/>
            <person name="Roberts A."/>
            <person name="Saif S."/>
            <person name="Shea T."/>
            <person name="Sisk P."/>
            <person name="Sykes S."/>
            <person name="Wortman J."/>
            <person name="Nusbaum C."/>
            <person name="Birren B."/>
        </authorList>
    </citation>
    <scope>NUCLEOTIDE SEQUENCE [LARGE SCALE GENOMIC DNA]</scope>
    <source>
        <strain evidence="2 3">NIPH 2171</strain>
    </source>
</reference>
<keyword evidence="1" id="KW-0812">Transmembrane</keyword>
<keyword evidence="1" id="KW-0472">Membrane</keyword>
<protein>
    <submittedName>
        <fullName evidence="2">Uncharacterized protein</fullName>
    </submittedName>
</protein>
<accession>N9NX41</accession>
<dbReference type="Proteomes" id="UP000013101">
    <property type="component" value="Unassembled WGS sequence"/>
</dbReference>
<feature type="transmembrane region" description="Helical" evidence="1">
    <location>
        <begin position="26"/>
        <end position="44"/>
    </location>
</feature>
<organism evidence="2 3">
    <name type="scientific">Acinetobacter variabilis</name>
    <dbReference type="NCBI Taxonomy" id="70346"/>
    <lineage>
        <taxon>Bacteria</taxon>
        <taxon>Pseudomonadati</taxon>
        <taxon>Pseudomonadota</taxon>
        <taxon>Gammaproteobacteria</taxon>
        <taxon>Moraxellales</taxon>
        <taxon>Moraxellaceae</taxon>
        <taxon>Acinetobacter</taxon>
    </lineage>
</organism>
<dbReference type="AlphaFoldDB" id="N9NX41"/>
<dbReference type="STRING" id="70346.F897_01243"/>
<name>N9NX41_9GAMM</name>
<evidence type="ECO:0000256" key="1">
    <source>
        <dbReference type="SAM" id="Phobius"/>
    </source>
</evidence>
<proteinExistence type="predicted"/>